<keyword evidence="3" id="KW-0270">Exopolysaccharide synthesis</keyword>
<sequence length="340" mass="41253">MKIDFVLPWVDGHDQEWQQKKSFYSEKNDNKSNLSFRFRDFDTLKYVFRSIEKNCSWYNKIYLITEGHIPGWLKLNEKIKIIKHQDLYINKNDLPIFNSSSIEMNLCNIDALSEHFVYLNDDTIIFNKLEVDRFFRNGLPVDFLAHSIIPRKKLYGLIKGNDSWINSINNNIHLINQYYSPKEIEKKYLFEKTYSIKNKLNNFLLKYFLSKFIWFEHWHHPQAYNKTTLKNVFSIYKKQMLLCSKNKFRASDDLTHYLYRYYHLVNNKFYPYKYNDGLVKNIDNKDVFYELLTELKTKNIYNFICFNDSDLLSESDFLTIKKELTHFLNNHFQEKSSFEK</sequence>
<dbReference type="PANTHER" id="PTHR24045:SF0">
    <property type="entry name" value="N-ACETYLGLUCOSAMINE-1-PHOSPHOTRANSFERASE SUBUNITS ALPHA_BETA"/>
    <property type="match status" value="1"/>
</dbReference>
<feature type="domain" description="Stealth protein CR1 conserved region 1" evidence="5">
    <location>
        <begin position="1"/>
        <end position="29"/>
    </location>
</feature>
<dbReference type="EMBL" id="KY710709">
    <property type="protein sequence ID" value="AXY99683.1"/>
    <property type="molecule type" value="Genomic_DNA"/>
</dbReference>
<dbReference type="Pfam" id="PF17101">
    <property type="entry name" value="Stealth_CR1"/>
    <property type="match status" value="1"/>
</dbReference>
<proteinExistence type="inferred from homology"/>
<evidence type="ECO:0000259" key="4">
    <source>
        <dbReference type="Pfam" id="PF11380"/>
    </source>
</evidence>
<evidence type="ECO:0000259" key="5">
    <source>
        <dbReference type="Pfam" id="PF17101"/>
    </source>
</evidence>
<organism evidence="6">
    <name type="scientific">Proteus vulgaris</name>
    <dbReference type="NCBI Taxonomy" id="585"/>
    <lineage>
        <taxon>Bacteria</taxon>
        <taxon>Pseudomonadati</taxon>
        <taxon>Pseudomonadota</taxon>
        <taxon>Gammaproteobacteria</taxon>
        <taxon>Enterobacterales</taxon>
        <taxon>Morganellaceae</taxon>
        <taxon>Proteus</taxon>
    </lineage>
</organism>
<dbReference type="InterPro" id="IPR031358">
    <property type="entry name" value="Stealth_CR1"/>
</dbReference>
<dbReference type="GO" id="GO:0000271">
    <property type="term" value="P:polysaccharide biosynthetic process"/>
    <property type="evidence" value="ECO:0007669"/>
    <property type="project" value="UniProtKB-KW"/>
</dbReference>
<feature type="domain" description="Stealth protein CR2 conserved region 2" evidence="4">
    <location>
        <begin position="37"/>
        <end position="137"/>
    </location>
</feature>
<accession>A0A385JMX9</accession>
<dbReference type="PANTHER" id="PTHR24045">
    <property type="match status" value="1"/>
</dbReference>
<dbReference type="InterPro" id="IPR021520">
    <property type="entry name" value="Stealth_CR2"/>
</dbReference>
<comment type="similarity">
    <text evidence="1">Belongs to the stealth family.</text>
</comment>
<name>A0A385JMX9_PROVU</name>
<dbReference type="Pfam" id="PF11380">
    <property type="entry name" value="Stealth_CR2"/>
    <property type="match status" value="1"/>
</dbReference>
<evidence type="ECO:0000256" key="1">
    <source>
        <dbReference type="ARBA" id="ARBA00007583"/>
    </source>
</evidence>
<protein>
    <submittedName>
        <fullName evidence="6">Gt1</fullName>
    </submittedName>
</protein>
<dbReference type="GO" id="GO:0016772">
    <property type="term" value="F:transferase activity, transferring phosphorus-containing groups"/>
    <property type="evidence" value="ECO:0007669"/>
    <property type="project" value="InterPro"/>
</dbReference>
<evidence type="ECO:0000256" key="2">
    <source>
        <dbReference type="ARBA" id="ARBA00022679"/>
    </source>
</evidence>
<evidence type="ECO:0000313" key="6">
    <source>
        <dbReference type="EMBL" id="AXY99683.1"/>
    </source>
</evidence>
<keyword evidence="2" id="KW-0808">Transferase</keyword>
<evidence type="ECO:0000256" key="3">
    <source>
        <dbReference type="ARBA" id="ARBA00023169"/>
    </source>
</evidence>
<dbReference type="AlphaFoldDB" id="A0A385JMX9"/>
<dbReference type="InterPro" id="IPR047141">
    <property type="entry name" value="Stealth"/>
</dbReference>
<reference evidence="6" key="1">
    <citation type="journal article" date="2017" name="PLoS ONE">
        <title>Genetic diversity of the O antigens of Proteus species and the development of a suspension array for molecular serotyping.</title>
        <authorList>
            <person name="Yu X."/>
            <person name="Torzewska A."/>
            <person name="Zhang X."/>
            <person name="Yin Z."/>
            <person name="Drzewiecka D."/>
            <person name="Cao H."/>
            <person name="Liu B."/>
            <person name="Knirel Y.A."/>
            <person name="Rozalski A."/>
            <person name="Wang L."/>
        </authorList>
    </citation>
    <scope>NUCLEOTIDE SEQUENCE</scope>
    <source>
        <strain evidence="6">CCUG 4669</strain>
    </source>
</reference>